<protein>
    <submittedName>
        <fullName evidence="6">Cell wall-binding protein</fullName>
    </submittedName>
</protein>
<dbReference type="InterPro" id="IPR036908">
    <property type="entry name" value="RlpA-like_sf"/>
</dbReference>
<evidence type="ECO:0000259" key="5">
    <source>
        <dbReference type="Pfam" id="PF06725"/>
    </source>
</evidence>
<evidence type="ECO:0000313" key="7">
    <source>
        <dbReference type="Proteomes" id="UP000001258"/>
    </source>
</evidence>
<dbReference type="STRING" id="272558.gene:10729234"/>
<feature type="chain" id="PRO_5004327939" evidence="3">
    <location>
        <begin position="34"/>
        <end position="311"/>
    </location>
</feature>
<feature type="signal peptide" evidence="3">
    <location>
        <begin position="1"/>
        <end position="33"/>
    </location>
</feature>
<name>Q9K7N9_HALH5</name>
<dbReference type="InterPro" id="IPR036366">
    <property type="entry name" value="PGBDSf"/>
</dbReference>
<dbReference type="Pfam" id="PF06725">
    <property type="entry name" value="3D"/>
    <property type="match status" value="1"/>
</dbReference>
<reference evidence="6 7" key="1">
    <citation type="journal article" date="2000" name="Nucleic Acids Res.">
        <title>Complete genome sequence of the alkaliphilic bacterium Bacillus halodurans and genomic sequence comparison with Bacillus subtilis.</title>
        <authorList>
            <person name="Takami H."/>
            <person name="Nakasone K."/>
            <person name="Takaki Y."/>
            <person name="Maeno G."/>
            <person name="Sasaki R."/>
            <person name="Masui N."/>
            <person name="Fuji F."/>
            <person name="Hirama C."/>
            <person name="Nakamura Y."/>
            <person name="Ogasawara N."/>
            <person name="Kuhara S."/>
            <person name="Horikoshi K."/>
        </authorList>
    </citation>
    <scope>NUCLEOTIDE SEQUENCE [LARGE SCALE GENOMIC DNA]</scope>
    <source>
        <strain evidence="7">ATCC BAA-125 / DSM 18197 / FERM 7344 / JCM 9153 / C-125</strain>
    </source>
</reference>
<dbReference type="PIR" id="B84065">
    <property type="entry name" value="B84065"/>
</dbReference>
<dbReference type="Proteomes" id="UP000001258">
    <property type="component" value="Chromosome"/>
</dbReference>
<feature type="region of interest" description="Disordered" evidence="2">
    <location>
        <begin position="174"/>
        <end position="214"/>
    </location>
</feature>
<proteinExistence type="predicted"/>
<dbReference type="RefSeq" id="WP_010899463.1">
    <property type="nucleotide sequence ID" value="NC_002570.2"/>
</dbReference>
<organism evidence="6 7">
    <name type="scientific">Halalkalibacterium halodurans (strain ATCC BAA-125 / DSM 18197 / FERM 7344 / JCM 9153 / C-125)</name>
    <name type="common">Bacillus halodurans</name>
    <dbReference type="NCBI Taxonomy" id="272558"/>
    <lineage>
        <taxon>Bacteria</taxon>
        <taxon>Bacillati</taxon>
        <taxon>Bacillota</taxon>
        <taxon>Bacilli</taxon>
        <taxon>Bacillales</taxon>
        <taxon>Bacillaceae</taxon>
        <taxon>Halalkalibacterium (ex Joshi et al. 2022)</taxon>
    </lineage>
</organism>
<dbReference type="CDD" id="cd22786">
    <property type="entry name" value="DPBB_YuiC-like"/>
    <property type="match status" value="1"/>
</dbReference>
<feature type="domain" description="3D" evidence="5">
    <location>
        <begin position="250"/>
        <end position="310"/>
    </location>
</feature>
<dbReference type="HOGENOM" id="CLU_893256_0_0_9"/>
<evidence type="ECO:0000256" key="2">
    <source>
        <dbReference type="SAM" id="MobiDB-lite"/>
    </source>
</evidence>
<dbReference type="InterPro" id="IPR002477">
    <property type="entry name" value="Peptidoglycan-bd-like"/>
</dbReference>
<feature type="domain" description="Peptidoglycan binding-like" evidence="4">
    <location>
        <begin position="47"/>
        <end position="102"/>
    </location>
</feature>
<dbReference type="InterPro" id="IPR036365">
    <property type="entry name" value="PGBD-like_sf"/>
</dbReference>
<dbReference type="KEGG" id="bha:BH3322"/>
<keyword evidence="1 3" id="KW-0732">Signal</keyword>
<dbReference type="GO" id="GO:0004553">
    <property type="term" value="F:hydrolase activity, hydrolyzing O-glycosyl compounds"/>
    <property type="evidence" value="ECO:0007669"/>
    <property type="project" value="InterPro"/>
</dbReference>
<evidence type="ECO:0000256" key="3">
    <source>
        <dbReference type="SAM" id="SignalP"/>
    </source>
</evidence>
<dbReference type="SUPFAM" id="SSF50685">
    <property type="entry name" value="Barwin-like endoglucanases"/>
    <property type="match status" value="1"/>
</dbReference>
<dbReference type="Gene3D" id="2.40.40.10">
    <property type="entry name" value="RlpA-like domain"/>
    <property type="match status" value="1"/>
</dbReference>
<evidence type="ECO:0000256" key="1">
    <source>
        <dbReference type="ARBA" id="ARBA00022729"/>
    </source>
</evidence>
<sequence>MNNKRSSSVLRTMGVTVATAGFVLFAAPHVSSAAEKGPVLLHEGVESESVTELQKLLETEGYLDDFEKGVFHTETEEAVKQFQKDHELVVDGIAGPQTLGALLVLREGDEHEVVVDLKAKLEELKLFEGTLDQQYDEDTTEAVREFQEKLDLQVDGVAGPETFGELFYSYLKDDEITTEPPVSTEPAGEEARETEEGTETVEQVAHEEEAASTSGDTVIEMEATAYTADCEGCSGVTATGMDLRNNREAKVVAVDPSVIPLGTRVHVEGYGEAVAADVGGSIQGNKIDLHMATKEDAINFGRQNVTVTILD</sequence>
<accession>Q9K7N9</accession>
<dbReference type="InterPro" id="IPR010611">
    <property type="entry name" value="3D_dom"/>
</dbReference>
<dbReference type="InterPro" id="IPR051933">
    <property type="entry name" value="Resuscitation_pf_RpfB"/>
</dbReference>
<dbReference type="PANTHER" id="PTHR39160:SF4">
    <property type="entry name" value="RESUSCITATION-PROMOTING FACTOR RPFB"/>
    <property type="match status" value="1"/>
</dbReference>
<gene>
    <name evidence="6" type="ordered locus">BH3322</name>
</gene>
<dbReference type="GO" id="GO:0019867">
    <property type="term" value="C:outer membrane"/>
    <property type="evidence" value="ECO:0007669"/>
    <property type="project" value="InterPro"/>
</dbReference>
<dbReference type="eggNOG" id="COG3409">
    <property type="taxonomic scope" value="Bacteria"/>
</dbReference>
<dbReference type="PANTHER" id="PTHR39160">
    <property type="entry name" value="CELL WALL-BINDING PROTEIN YOCH"/>
    <property type="match status" value="1"/>
</dbReference>
<dbReference type="GO" id="GO:0009254">
    <property type="term" value="P:peptidoglycan turnover"/>
    <property type="evidence" value="ECO:0007669"/>
    <property type="project" value="InterPro"/>
</dbReference>
<dbReference type="EMBL" id="BA000004">
    <property type="protein sequence ID" value="BAB07041.1"/>
    <property type="molecule type" value="Genomic_DNA"/>
</dbReference>
<dbReference type="eggNOG" id="COG3584">
    <property type="taxonomic scope" value="Bacteria"/>
</dbReference>
<evidence type="ECO:0000259" key="4">
    <source>
        <dbReference type="Pfam" id="PF01471"/>
    </source>
</evidence>
<feature type="domain" description="Peptidoglycan binding-like" evidence="4">
    <location>
        <begin position="111"/>
        <end position="164"/>
    </location>
</feature>
<dbReference type="Pfam" id="PF01471">
    <property type="entry name" value="PG_binding_1"/>
    <property type="match status" value="2"/>
</dbReference>
<dbReference type="OrthoDB" id="9798935at2"/>
<evidence type="ECO:0000313" key="6">
    <source>
        <dbReference type="EMBL" id="BAB07041.1"/>
    </source>
</evidence>
<dbReference type="SUPFAM" id="SSF47090">
    <property type="entry name" value="PGBD-like"/>
    <property type="match status" value="2"/>
</dbReference>
<dbReference type="Gene3D" id="1.10.101.10">
    <property type="entry name" value="PGBD-like superfamily/PGBD"/>
    <property type="match status" value="2"/>
</dbReference>
<keyword evidence="7" id="KW-1185">Reference proteome</keyword>
<dbReference type="AlphaFoldDB" id="Q9K7N9"/>